<name>A0ABP8YCX3_9MICO</name>
<reference evidence="3" key="1">
    <citation type="journal article" date="2019" name="Int. J. Syst. Evol. Microbiol.">
        <title>The Global Catalogue of Microorganisms (GCM) 10K type strain sequencing project: providing services to taxonomists for standard genome sequencing and annotation.</title>
        <authorList>
            <consortium name="The Broad Institute Genomics Platform"/>
            <consortium name="The Broad Institute Genome Sequencing Center for Infectious Disease"/>
            <person name="Wu L."/>
            <person name="Ma J."/>
        </authorList>
    </citation>
    <scope>NUCLEOTIDE SEQUENCE [LARGE SCALE GENOMIC DNA]</scope>
    <source>
        <strain evidence="3">JCM 18063</strain>
    </source>
</reference>
<keyword evidence="3" id="KW-1185">Reference proteome</keyword>
<proteinExistence type="predicted"/>
<sequence length="362" mass="37477">MADPAAPSPVTLAPDPSPGADAALPPSDLAFVADHATDVPALLDRVGRIAPSLPAPGEGDTVRLWSALASVAAADVGAARVLEPHLDALTILRQAPDGVDLGLLDAGPASTWGVYAAEGPGVRVEARPDAAGEGWVLDGTKPWCSLARHLSHALVTAWVGDERRLFAVALRTPHVRADEGPWVARGLTQVVSAPVHLDSAPAVPVGPTGWYLRRPGFAWGGIGVAACWWGGAVGLARSLWSSLQGREAQQLALAHLGAVDVALGAARSALAEAAVLVDGSVDGGLDDAVAGLTARRVRTVVADAVEEVQRRCAHAMGPGPLTTDEAFARRVADLGLYVRQHHAERDQASQGRDLLARGELPW</sequence>
<gene>
    <name evidence="2" type="ORF">GCM10023216_13070</name>
</gene>
<feature type="region of interest" description="Disordered" evidence="1">
    <location>
        <begin position="1"/>
        <end position="21"/>
    </location>
</feature>
<dbReference type="Proteomes" id="UP001500956">
    <property type="component" value="Unassembled WGS sequence"/>
</dbReference>
<organism evidence="2 3">
    <name type="scientific">Isoptericola chiayiensis</name>
    <dbReference type="NCBI Taxonomy" id="579446"/>
    <lineage>
        <taxon>Bacteria</taxon>
        <taxon>Bacillati</taxon>
        <taxon>Actinomycetota</taxon>
        <taxon>Actinomycetes</taxon>
        <taxon>Micrococcales</taxon>
        <taxon>Promicromonosporaceae</taxon>
        <taxon>Isoptericola</taxon>
    </lineage>
</organism>
<evidence type="ECO:0000313" key="3">
    <source>
        <dbReference type="Proteomes" id="UP001500956"/>
    </source>
</evidence>
<protein>
    <submittedName>
        <fullName evidence="2">Acyl-CoA dehydrogenase</fullName>
    </submittedName>
</protein>
<dbReference type="Gene3D" id="2.40.110.10">
    <property type="entry name" value="Butyryl-CoA Dehydrogenase, subunit A, domain 2"/>
    <property type="match status" value="1"/>
</dbReference>
<dbReference type="RefSeq" id="WP_172151285.1">
    <property type="nucleotide sequence ID" value="NZ_BAABID010000006.1"/>
</dbReference>
<evidence type="ECO:0000256" key="1">
    <source>
        <dbReference type="SAM" id="MobiDB-lite"/>
    </source>
</evidence>
<dbReference type="InterPro" id="IPR009100">
    <property type="entry name" value="AcylCoA_DH/oxidase_NM_dom_sf"/>
</dbReference>
<comment type="caution">
    <text evidence="2">The sequence shown here is derived from an EMBL/GenBank/DDBJ whole genome shotgun (WGS) entry which is preliminary data.</text>
</comment>
<accession>A0ABP8YCX3</accession>
<dbReference type="InterPro" id="IPR046373">
    <property type="entry name" value="Acyl-CoA_Oxase/DH_mid-dom_sf"/>
</dbReference>
<evidence type="ECO:0000313" key="2">
    <source>
        <dbReference type="EMBL" id="GAA4724441.1"/>
    </source>
</evidence>
<dbReference type="EMBL" id="BAABID010000006">
    <property type="protein sequence ID" value="GAA4724441.1"/>
    <property type="molecule type" value="Genomic_DNA"/>
</dbReference>
<dbReference type="SUPFAM" id="SSF56645">
    <property type="entry name" value="Acyl-CoA dehydrogenase NM domain-like"/>
    <property type="match status" value="1"/>
</dbReference>